<dbReference type="PIRSF" id="PIRSF005962">
    <property type="entry name" value="Pept_M20D_amidohydro"/>
    <property type="match status" value="1"/>
</dbReference>
<feature type="binding site" evidence="3">
    <location>
        <position position="108"/>
    </location>
    <ligand>
        <name>Mn(2+)</name>
        <dbReference type="ChEBI" id="CHEBI:29035"/>
        <label>2</label>
    </ligand>
</feature>
<keyword evidence="2 5" id="KW-0378">Hydrolase</keyword>
<sequence>MPVVNRIANYADEMKTWRRHLHQIPELALDLPKTAAFVAERLREFGVDELHEGIATSGMVAIINGQGHDAGDGPTIGLRADMDALPIPEESGVEYTSGHAGNMHACGHDGHTTMLLGAAKYLAETRNFTGRVALIFQPAEEAIGGARIMVEEGIMERFNIGEVYALHNAPGLPVGAFATTPGPLMAAVDSFHINIQGVGGHGAMPHETRDPVMAACGMAQAIQTIVSRNHYALDDLVVSVTQIHTGTVDNVIPDTAYINGTVRTFDPRVQEMVMRRMKEIVAGQAASYGVEAELDYEVGYPATINDASKTGFAASVAGEVAGPENVEAEAGREMGAEDFSYMLQARPGAYLFLGQGDSAGLHHPKYDFNDEIAPIGASFFARLVERAQPTAKLSADG</sequence>
<organism evidence="5 6">
    <name type="scientific">Phaeobacter gallaeciensis</name>
    <dbReference type="NCBI Taxonomy" id="60890"/>
    <lineage>
        <taxon>Bacteria</taxon>
        <taxon>Pseudomonadati</taxon>
        <taxon>Pseudomonadota</taxon>
        <taxon>Alphaproteobacteria</taxon>
        <taxon>Rhodobacterales</taxon>
        <taxon>Roseobacteraceae</taxon>
        <taxon>Phaeobacter</taxon>
    </lineage>
</organism>
<accession>A0AAC9Z7N6</accession>
<proteinExistence type="inferred from homology"/>
<dbReference type="GO" id="GO:0046872">
    <property type="term" value="F:metal ion binding"/>
    <property type="evidence" value="ECO:0007669"/>
    <property type="project" value="UniProtKB-KW"/>
</dbReference>
<dbReference type="AlphaFoldDB" id="A0AAC9Z7N6"/>
<feature type="binding site" evidence="3">
    <location>
        <position position="106"/>
    </location>
    <ligand>
        <name>Mn(2+)</name>
        <dbReference type="ChEBI" id="CHEBI:29035"/>
        <label>2</label>
    </ligand>
</feature>
<dbReference type="FunFam" id="3.30.70.360:FF:000014">
    <property type="entry name" value="N-acyl-L-amino acid amidohydrolase"/>
    <property type="match status" value="1"/>
</dbReference>
<dbReference type="PANTHER" id="PTHR11014">
    <property type="entry name" value="PEPTIDASE M20 FAMILY MEMBER"/>
    <property type="match status" value="1"/>
</dbReference>
<evidence type="ECO:0000313" key="5">
    <source>
        <dbReference type="EMBL" id="ATF05506.1"/>
    </source>
</evidence>
<dbReference type="RefSeq" id="WP_024096885.1">
    <property type="nucleotide sequence ID" value="NZ_CP010588.1"/>
</dbReference>
<comment type="cofactor">
    <cofactor evidence="3">
        <name>Mn(2+)</name>
        <dbReference type="ChEBI" id="CHEBI:29035"/>
    </cofactor>
    <text evidence="3">The Mn(2+) ion enhances activity.</text>
</comment>
<dbReference type="Gene3D" id="3.30.70.360">
    <property type="match status" value="1"/>
</dbReference>
<dbReference type="Gene3D" id="3.40.630.10">
    <property type="entry name" value="Zn peptidases"/>
    <property type="match status" value="1"/>
</dbReference>
<dbReference type="GeneID" id="31845852"/>
<dbReference type="InterPro" id="IPR002933">
    <property type="entry name" value="Peptidase_M20"/>
</dbReference>
<gene>
    <name evidence="5" type="primary">hipO</name>
    <name evidence="5" type="ORF">PhaeoP63_01425</name>
</gene>
<dbReference type="InterPro" id="IPR017439">
    <property type="entry name" value="Amidohydrolase"/>
</dbReference>
<evidence type="ECO:0000256" key="3">
    <source>
        <dbReference type="PIRSR" id="PIRSR005962-1"/>
    </source>
</evidence>
<feature type="binding site" evidence="3">
    <location>
        <position position="141"/>
    </location>
    <ligand>
        <name>Mn(2+)</name>
        <dbReference type="ChEBI" id="CHEBI:29035"/>
        <label>2</label>
    </ligand>
</feature>
<dbReference type="GO" id="GO:0047980">
    <property type="term" value="F:hippurate hydrolase activity"/>
    <property type="evidence" value="ECO:0007669"/>
    <property type="project" value="UniProtKB-EC"/>
</dbReference>
<dbReference type="Proteomes" id="UP000217545">
    <property type="component" value="Chromosome"/>
</dbReference>
<dbReference type="CDD" id="cd05666">
    <property type="entry name" value="M20_Acy1-like"/>
    <property type="match status" value="1"/>
</dbReference>
<dbReference type="InterPro" id="IPR011650">
    <property type="entry name" value="Peptidase_M20_dimer"/>
</dbReference>
<dbReference type="PANTHER" id="PTHR11014:SF63">
    <property type="entry name" value="METALLOPEPTIDASE, PUTATIVE (AFU_ORTHOLOGUE AFUA_6G09600)-RELATED"/>
    <property type="match status" value="1"/>
</dbReference>
<reference evidence="5 6" key="1">
    <citation type="journal article" date="2017" name="Front. Microbiol.">
        <title>Phaeobacter piscinae sp. nov., a species of the Roseobacter group and potential aquaculture probiont.</title>
        <authorList>
            <person name="Sonnenschein E.C."/>
            <person name="Phippen C.B.W."/>
            <person name="Nielsen K.F."/>
            <person name="Mateiu R.V."/>
            <person name="Melchiorsen J."/>
            <person name="Gram L."/>
            <person name="Overmann J."/>
            <person name="Freese H.M."/>
        </authorList>
    </citation>
    <scope>NUCLEOTIDE SEQUENCE [LARGE SCALE GENOMIC DNA]</scope>
    <source>
        <strain evidence="5 6">P63</strain>
    </source>
</reference>
<evidence type="ECO:0000313" key="6">
    <source>
        <dbReference type="Proteomes" id="UP000217545"/>
    </source>
</evidence>
<feature type="binding site" evidence="3">
    <location>
        <position position="167"/>
    </location>
    <ligand>
        <name>Mn(2+)</name>
        <dbReference type="ChEBI" id="CHEBI:29035"/>
        <label>2</label>
    </ligand>
</feature>
<keyword evidence="3" id="KW-0479">Metal-binding</keyword>
<dbReference type="InterPro" id="IPR036264">
    <property type="entry name" value="Bact_exopeptidase_dim_dom"/>
</dbReference>
<dbReference type="Pfam" id="PF01546">
    <property type="entry name" value="Peptidase_M20"/>
    <property type="match status" value="1"/>
</dbReference>
<dbReference type="SUPFAM" id="SSF53187">
    <property type="entry name" value="Zn-dependent exopeptidases"/>
    <property type="match status" value="1"/>
</dbReference>
<dbReference type="EC" id="3.5.1.32" evidence="5"/>
<dbReference type="NCBIfam" id="TIGR01891">
    <property type="entry name" value="amidohydrolases"/>
    <property type="match status" value="1"/>
</dbReference>
<feature type="domain" description="Peptidase M20 dimerisation" evidence="4">
    <location>
        <begin position="190"/>
        <end position="286"/>
    </location>
</feature>
<comment type="similarity">
    <text evidence="1">Belongs to the peptidase M20 family.</text>
</comment>
<feature type="binding site" evidence="3">
    <location>
        <position position="362"/>
    </location>
    <ligand>
        <name>Mn(2+)</name>
        <dbReference type="ChEBI" id="CHEBI:29035"/>
        <label>2</label>
    </ligand>
</feature>
<name>A0AAC9Z7N6_9RHOB</name>
<dbReference type="SUPFAM" id="SSF55031">
    <property type="entry name" value="Bacterial exopeptidase dimerisation domain"/>
    <property type="match status" value="1"/>
</dbReference>
<dbReference type="EMBL" id="CP010784">
    <property type="protein sequence ID" value="ATF05506.1"/>
    <property type="molecule type" value="Genomic_DNA"/>
</dbReference>
<evidence type="ECO:0000259" key="4">
    <source>
        <dbReference type="Pfam" id="PF07687"/>
    </source>
</evidence>
<dbReference type="Pfam" id="PF07687">
    <property type="entry name" value="M20_dimer"/>
    <property type="match status" value="1"/>
</dbReference>
<keyword evidence="3" id="KW-0464">Manganese</keyword>
<evidence type="ECO:0000256" key="1">
    <source>
        <dbReference type="ARBA" id="ARBA00006153"/>
    </source>
</evidence>
<evidence type="ECO:0000256" key="2">
    <source>
        <dbReference type="ARBA" id="ARBA00022801"/>
    </source>
</evidence>
<protein>
    <submittedName>
        <fullName evidence="5">Hippurate hydrolase HipO</fullName>
        <ecNumber evidence="5">3.5.1.32</ecNumber>
    </submittedName>
</protein>